<protein>
    <recommendedName>
        <fullName evidence="6">Transport permease protein</fullName>
    </recommendedName>
</protein>
<feature type="transmembrane region" description="Helical" evidence="6">
    <location>
        <begin position="103"/>
        <end position="128"/>
    </location>
</feature>
<feature type="transmembrane region" description="Helical" evidence="6">
    <location>
        <begin position="23"/>
        <end position="40"/>
    </location>
</feature>
<feature type="transmembrane region" description="Helical" evidence="6">
    <location>
        <begin position="170"/>
        <end position="189"/>
    </location>
</feature>
<gene>
    <name evidence="8" type="ORF">CC117_03355</name>
</gene>
<feature type="transmembrane region" description="Helical" evidence="6">
    <location>
        <begin position="60"/>
        <end position="82"/>
    </location>
</feature>
<feature type="domain" description="ABC transmembrane type-2" evidence="7">
    <location>
        <begin position="23"/>
        <end position="252"/>
    </location>
</feature>
<keyword evidence="2 6" id="KW-0812">Transmembrane</keyword>
<dbReference type="PANTHER" id="PTHR43229:SF2">
    <property type="entry name" value="NODULATION PROTEIN J"/>
    <property type="match status" value="1"/>
</dbReference>
<accession>A0A1S1QW96</accession>
<dbReference type="InterPro" id="IPR051784">
    <property type="entry name" value="Nod_factor_ABC_transporter"/>
</dbReference>
<dbReference type="PROSITE" id="PS51012">
    <property type="entry name" value="ABC_TM2"/>
    <property type="match status" value="1"/>
</dbReference>
<evidence type="ECO:0000256" key="1">
    <source>
        <dbReference type="ARBA" id="ARBA00004141"/>
    </source>
</evidence>
<keyword evidence="5" id="KW-0046">Antibiotic resistance</keyword>
<evidence type="ECO:0000256" key="3">
    <source>
        <dbReference type="ARBA" id="ARBA00022989"/>
    </source>
</evidence>
<dbReference type="Proteomes" id="UP000179627">
    <property type="component" value="Unassembled WGS sequence"/>
</dbReference>
<feature type="transmembrane region" description="Helical" evidence="6">
    <location>
        <begin position="227"/>
        <end position="249"/>
    </location>
</feature>
<keyword evidence="6" id="KW-1003">Cell membrane</keyword>
<evidence type="ECO:0000256" key="2">
    <source>
        <dbReference type="ARBA" id="ARBA00022692"/>
    </source>
</evidence>
<comment type="caution">
    <text evidence="8">The sequence shown here is derived from an EMBL/GenBank/DDBJ whole genome shotgun (WGS) entry which is preliminary data.</text>
</comment>
<sequence length="256" mass="27168">MPAGPQVATLLARHVRALLRQPAYLAISLVQAVVWLPLFGSLFRRVTGIPGFGESSYFSYLTPGVVMMSAFFSAGWAGMAFVQDMERGVMDRLLAAPVSRFSVVGAGLAYQALLTTVQSVVILLLGWALGADYHGVTGPLVLLLTAILLSTVVAALSMALALVLRTEEALIAATNFLALPLAFLSTAMMSRDLLPGWIRRITYGNPLDWAVTAARAVVAGGTDWAQAGWRVGALAAATAVATGLTLRAFRTYQRSL</sequence>
<dbReference type="InterPro" id="IPR013525">
    <property type="entry name" value="ABC2_TM"/>
</dbReference>
<keyword evidence="9" id="KW-1185">Reference proteome</keyword>
<dbReference type="InterPro" id="IPR000412">
    <property type="entry name" value="ABC_2_transport"/>
</dbReference>
<evidence type="ECO:0000259" key="7">
    <source>
        <dbReference type="PROSITE" id="PS51012"/>
    </source>
</evidence>
<dbReference type="GO" id="GO:0140359">
    <property type="term" value="F:ABC-type transporter activity"/>
    <property type="evidence" value="ECO:0007669"/>
    <property type="project" value="InterPro"/>
</dbReference>
<dbReference type="Pfam" id="PF01061">
    <property type="entry name" value="ABC2_membrane"/>
    <property type="match status" value="1"/>
</dbReference>
<dbReference type="PIRSF" id="PIRSF006648">
    <property type="entry name" value="DrrB"/>
    <property type="match status" value="1"/>
</dbReference>
<reference evidence="9" key="1">
    <citation type="submission" date="2016-07" db="EMBL/GenBank/DDBJ databases">
        <title>Sequence Frankia sp. strain CcI1.17.</title>
        <authorList>
            <person name="Ghodhbane-Gtari F."/>
            <person name="Swanson E."/>
            <person name="Gueddou A."/>
            <person name="Morris K."/>
            <person name="Hezbri K."/>
            <person name="Ktari A."/>
            <person name="Nouioui I."/>
            <person name="Abebe-Akele F."/>
            <person name="Simpson S."/>
            <person name="Thomas K."/>
            <person name="Gtari M."/>
            <person name="Tisa L.S."/>
            <person name="Hurst S."/>
        </authorList>
    </citation>
    <scope>NUCLEOTIDE SEQUENCE [LARGE SCALE GENOMIC DNA]</scope>
    <source>
        <strain evidence="9">Cc1.17</strain>
    </source>
</reference>
<evidence type="ECO:0000313" key="9">
    <source>
        <dbReference type="Proteomes" id="UP000179627"/>
    </source>
</evidence>
<keyword evidence="6" id="KW-0813">Transport</keyword>
<dbReference type="AlphaFoldDB" id="A0A1S1QW96"/>
<proteinExistence type="inferred from homology"/>
<name>A0A1S1QW96_9ACTN</name>
<dbReference type="PANTHER" id="PTHR43229">
    <property type="entry name" value="NODULATION PROTEIN J"/>
    <property type="match status" value="1"/>
</dbReference>
<dbReference type="GO" id="GO:0046677">
    <property type="term" value="P:response to antibiotic"/>
    <property type="evidence" value="ECO:0007669"/>
    <property type="project" value="UniProtKB-KW"/>
</dbReference>
<comment type="subcellular location">
    <subcellularLocation>
        <location evidence="6">Cell membrane</location>
        <topology evidence="6">Multi-pass membrane protein</topology>
    </subcellularLocation>
    <subcellularLocation>
        <location evidence="1">Membrane</location>
        <topology evidence="1">Multi-pass membrane protein</topology>
    </subcellularLocation>
</comment>
<evidence type="ECO:0000313" key="8">
    <source>
        <dbReference type="EMBL" id="OHV38988.1"/>
    </source>
</evidence>
<evidence type="ECO:0000256" key="4">
    <source>
        <dbReference type="ARBA" id="ARBA00023136"/>
    </source>
</evidence>
<organism evidence="8 9">
    <name type="scientific">Parafrankia colletiae</name>
    <dbReference type="NCBI Taxonomy" id="573497"/>
    <lineage>
        <taxon>Bacteria</taxon>
        <taxon>Bacillati</taxon>
        <taxon>Actinomycetota</taxon>
        <taxon>Actinomycetes</taxon>
        <taxon>Frankiales</taxon>
        <taxon>Frankiaceae</taxon>
        <taxon>Parafrankia</taxon>
    </lineage>
</organism>
<evidence type="ECO:0000256" key="6">
    <source>
        <dbReference type="RuleBase" id="RU361157"/>
    </source>
</evidence>
<evidence type="ECO:0000256" key="5">
    <source>
        <dbReference type="ARBA" id="ARBA00023251"/>
    </source>
</evidence>
<keyword evidence="3 6" id="KW-1133">Transmembrane helix</keyword>
<feature type="transmembrane region" description="Helical" evidence="6">
    <location>
        <begin position="140"/>
        <end position="163"/>
    </location>
</feature>
<dbReference type="GO" id="GO:0043190">
    <property type="term" value="C:ATP-binding cassette (ABC) transporter complex"/>
    <property type="evidence" value="ECO:0007669"/>
    <property type="project" value="InterPro"/>
</dbReference>
<dbReference type="EMBL" id="MBLM01000108">
    <property type="protein sequence ID" value="OHV38988.1"/>
    <property type="molecule type" value="Genomic_DNA"/>
</dbReference>
<keyword evidence="4 6" id="KW-0472">Membrane</keyword>
<comment type="similarity">
    <text evidence="6">Belongs to the ABC-2 integral membrane protein family.</text>
</comment>
<dbReference type="InterPro" id="IPR047817">
    <property type="entry name" value="ABC2_TM_bact-type"/>
</dbReference>